<organism evidence="1 2">
    <name type="scientific">Allorhodopirellula heiligendammensis</name>
    <dbReference type="NCBI Taxonomy" id="2714739"/>
    <lineage>
        <taxon>Bacteria</taxon>
        <taxon>Pseudomonadati</taxon>
        <taxon>Planctomycetota</taxon>
        <taxon>Planctomycetia</taxon>
        <taxon>Pirellulales</taxon>
        <taxon>Pirellulaceae</taxon>
        <taxon>Allorhodopirellula</taxon>
    </lineage>
</organism>
<protein>
    <submittedName>
        <fullName evidence="1">Uncharacterized protein</fullName>
    </submittedName>
</protein>
<dbReference type="RefSeq" id="WP_146410086.1">
    <property type="nucleotide sequence ID" value="NZ_SJPU01000017.1"/>
</dbReference>
<accession>A0A5C6AZC8</accession>
<keyword evidence="2" id="KW-1185">Reference proteome</keyword>
<evidence type="ECO:0000313" key="2">
    <source>
        <dbReference type="Proteomes" id="UP000319908"/>
    </source>
</evidence>
<comment type="caution">
    <text evidence="1">The sequence shown here is derived from an EMBL/GenBank/DDBJ whole genome shotgun (WGS) entry which is preliminary data.</text>
</comment>
<reference evidence="1 2" key="1">
    <citation type="journal article" date="2020" name="Antonie Van Leeuwenhoek">
        <title>Rhodopirellula heiligendammensis sp. nov., Rhodopirellula pilleata sp. nov., and Rhodopirellula solitaria sp. nov. isolated from natural or artificial marine surfaces in Northern Germany and California, USA, and emended description of the genus Rhodopirellula.</title>
        <authorList>
            <person name="Kallscheuer N."/>
            <person name="Wiegand S."/>
            <person name="Jogler M."/>
            <person name="Boedeker C."/>
            <person name="Peeters S.H."/>
            <person name="Rast P."/>
            <person name="Heuer A."/>
            <person name="Jetten M.S.M."/>
            <person name="Rohde M."/>
            <person name="Jogler C."/>
        </authorList>
    </citation>
    <scope>NUCLEOTIDE SEQUENCE [LARGE SCALE GENOMIC DNA]</scope>
    <source>
        <strain evidence="1 2">Poly21</strain>
    </source>
</reference>
<proteinExistence type="predicted"/>
<sequence length="179" mass="19679">MRRTEVAESPLLAIENHSSRLGCRNRYPIESNVTNHYHLRRTVWFIVAFASVGCSDGGSDTQVSIGHQRKTVLVQPSDAFVKLVDSAGKDITMPDGVMVVMENNTYETQVLPHLMPGDPSAPAETVAIDATFALEKASIVVDVIQTYEGGAEDVSRTYWVVRPTQVFSAERSARSHAMD</sequence>
<name>A0A5C6AZC8_9BACT</name>
<evidence type="ECO:0000313" key="1">
    <source>
        <dbReference type="EMBL" id="TWU05395.1"/>
    </source>
</evidence>
<dbReference type="AlphaFoldDB" id="A0A5C6AZC8"/>
<dbReference type="Proteomes" id="UP000319908">
    <property type="component" value="Unassembled WGS sequence"/>
</dbReference>
<dbReference type="EMBL" id="SJPU01000017">
    <property type="protein sequence ID" value="TWU05395.1"/>
    <property type="molecule type" value="Genomic_DNA"/>
</dbReference>
<gene>
    <name evidence="1" type="ORF">Poly21_56920</name>
</gene>